<comment type="similarity">
    <text evidence="2">Belongs to the ACC deaminase/D-cysteine desulfhydrase family.</text>
</comment>
<dbReference type="InterPro" id="IPR036052">
    <property type="entry name" value="TrpB-like_PALP_sf"/>
</dbReference>
<comment type="cofactor">
    <cofactor evidence="1">
        <name>pyridoxal 5'-phosphate</name>
        <dbReference type="ChEBI" id="CHEBI:597326"/>
    </cofactor>
</comment>
<reference evidence="5" key="1">
    <citation type="submission" date="2025-05" db="UniProtKB">
        <authorList>
            <consortium name="RefSeq"/>
        </authorList>
    </citation>
    <scope>NUCLEOTIDE SEQUENCE [LARGE SCALE GENOMIC DNA]</scope>
</reference>
<dbReference type="GeneID" id="115730282"/>
<accession>A0A8B8N2Z3</accession>
<dbReference type="AlphaFoldDB" id="A0A8B8N2Z3"/>
<proteinExistence type="inferred from homology"/>
<keyword evidence="3" id="KW-0663">Pyridoxal phosphate</keyword>
<reference evidence="6" key="2">
    <citation type="submission" date="2025-08" db="UniProtKB">
        <authorList>
            <consortium name="RefSeq"/>
        </authorList>
    </citation>
    <scope>IDENTIFICATION</scope>
    <source>
        <tissue evidence="6">Leaf</tissue>
    </source>
</reference>
<evidence type="ECO:0000259" key="4">
    <source>
        <dbReference type="Pfam" id="PF00291"/>
    </source>
</evidence>
<organism evidence="5 6">
    <name type="scientific">Rhodamnia argentea</name>
    <dbReference type="NCBI Taxonomy" id="178133"/>
    <lineage>
        <taxon>Eukaryota</taxon>
        <taxon>Viridiplantae</taxon>
        <taxon>Streptophyta</taxon>
        <taxon>Embryophyta</taxon>
        <taxon>Tracheophyta</taxon>
        <taxon>Spermatophyta</taxon>
        <taxon>Magnoliopsida</taxon>
        <taxon>eudicotyledons</taxon>
        <taxon>Gunneridae</taxon>
        <taxon>Pentapetalae</taxon>
        <taxon>rosids</taxon>
        <taxon>malvids</taxon>
        <taxon>Myrtales</taxon>
        <taxon>Myrtaceae</taxon>
        <taxon>Myrtoideae</taxon>
        <taxon>Myrteae</taxon>
        <taxon>Australasian group</taxon>
        <taxon>Rhodamnia</taxon>
    </lineage>
</organism>
<keyword evidence="5" id="KW-1185">Reference proteome</keyword>
<dbReference type="Gene3D" id="3.40.50.1100">
    <property type="match status" value="1"/>
</dbReference>
<protein>
    <submittedName>
        <fullName evidence="6">D-cysteine desulfhydrase 2, mitochondrial isoform X5</fullName>
    </submittedName>
</protein>
<dbReference type="InterPro" id="IPR001926">
    <property type="entry name" value="TrpB-like_PALP"/>
</dbReference>
<name>A0A8B8N2Z3_9MYRT</name>
<feature type="domain" description="Tryptophan synthase beta chain-like PALP" evidence="4">
    <location>
        <begin position="99"/>
        <end position="364"/>
    </location>
</feature>
<dbReference type="GO" id="GO:0019148">
    <property type="term" value="F:D-cysteine desulfhydrase activity"/>
    <property type="evidence" value="ECO:0007669"/>
    <property type="project" value="TreeGrafter"/>
</dbReference>
<evidence type="ECO:0000313" key="6">
    <source>
        <dbReference type="RefSeq" id="XP_030516773.1"/>
    </source>
</evidence>
<dbReference type="Proteomes" id="UP000827889">
    <property type="component" value="Chromosome 1"/>
</dbReference>
<dbReference type="InterPro" id="IPR027278">
    <property type="entry name" value="ACCD_DCysDesulf"/>
</dbReference>
<dbReference type="RefSeq" id="XP_030516773.1">
    <property type="nucleotide sequence ID" value="XM_030660913.2"/>
</dbReference>
<dbReference type="PANTHER" id="PTHR43780">
    <property type="entry name" value="1-AMINOCYCLOPROPANE-1-CARBOXYLATE DEAMINASE-RELATED"/>
    <property type="match status" value="1"/>
</dbReference>
<dbReference type="SUPFAM" id="SSF53686">
    <property type="entry name" value="Tryptophan synthase beta subunit-like PLP-dependent enzymes"/>
    <property type="match status" value="1"/>
</dbReference>
<dbReference type="PANTHER" id="PTHR43780:SF7">
    <property type="entry name" value="D-CYSTEINE DESULFHYDRASE 2, MITOCHONDRIAL"/>
    <property type="match status" value="1"/>
</dbReference>
<dbReference type="FunFam" id="3.40.50.1100:FF:000050">
    <property type="entry name" value="D-cysteine desulfhydrase 2, mitochondrial"/>
    <property type="match status" value="1"/>
</dbReference>
<evidence type="ECO:0000313" key="5">
    <source>
        <dbReference type="Proteomes" id="UP000827889"/>
    </source>
</evidence>
<dbReference type="Pfam" id="PF00291">
    <property type="entry name" value="PALP"/>
    <property type="match status" value="1"/>
</dbReference>
<sequence length="390" mass="43618">MKLQRLPITMSRGFHSHAHLPRGPQGISEAKLGCEEFLVKLLDRRWTLVSPDTKIQQIMLPPERIKDEDGPLKDKSWFNMPNPLLGDQITDNSGPDSSFYVVRDDLLHPLVNGNKARKLDAVLPLLEDHSVTDVVTCGGCQSAHAAAVAVSCAERGLRSHLLLRGEQPDILTGYNLISTMYGNVKYVPRSVYANREETLKTHASSVAGVIRLVHYLSQSHLLGKEKAMKFVVDAGTGTTAVGLGLGAIYFGLPWKITAVMLADTLDNYRERERRLISDFKRHFRFDLDHALREIDRGVVNWVERYHPRKFGNVIKGEIEVCQEIARQTGILVDPVYTLAAWELASLLSEKEARGDAEVVMLHTGGTLGMFGLAQRPDKNQGKYRPDQHIK</sequence>
<evidence type="ECO:0000256" key="1">
    <source>
        <dbReference type="ARBA" id="ARBA00001933"/>
    </source>
</evidence>
<evidence type="ECO:0000256" key="3">
    <source>
        <dbReference type="ARBA" id="ARBA00022898"/>
    </source>
</evidence>
<gene>
    <name evidence="6" type="primary">LOC115730282</name>
</gene>
<evidence type="ECO:0000256" key="2">
    <source>
        <dbReference type="ARBA" id="ARBA00008639"/>
    </source>
</evidence>